<dbReference type="AlphaFoldDB" id="L0I9I8"/>
<dbReference type="RefSeq" id="WP_015300040.1">
    <property type="nucleotide sequence ID" value="NC_019964.1"/>
</dbReference>
<gene>
    <name evidence="3" type="ordered locus">Halru_0737</name>
</gene>
<accession>L0I9I8</accession>
<name>L0I9I8_HALRX</name>
<protein>
    <submittedName>
        <fullName evidence="3">Uncharacterized protein</fullName>
    </submittedName>
</protein>
<reference evidence="3" key="1">
    <citation type="submission" date="2011-09" db="EMBL/GenBank/DDBJ databases">
        <title>Complete sequence of Halovivax ruber XH-70.</title>
        <authorList>
            <consortium name="US DOE Joint Genome Institute"/>
            <person name="Lucas S."/>
            <person name="Han J."/>
            <person name="Lapidus A."/>
            <person name="Cheng J.-F."/>
            <person name="Goodwin L."/>
            <person name="Pitluck S."/>
            <person name="Peters L."/>
            <person name="Mikhailova N."/>
            <person name="Davenport K."/>
            <person name="Detter J.C."/>
            <person name="Han C."/>
            <person name="Tapia R."/>
            <person name="Land M."/>
            <person name="Hauser L."/>
            <person name="Kyrpides N."/>
            <person name="Ivanova N."/>
            <person name="Pagani I."/>
            <person name="Sproer C."/>
            <person name="Anderson I."/>
            <person name="Woyke T."/>
        </authorList>
    </citation>
    <scope>NUCLEOTIDE SEQUENCE</scope>
    <source>
        <strain evidence="3">XH-70</strain>
    </source>
</reference>
<evidence type="ECO:0000256" key="1">
    <source>
        <dbReference type="SAM" id="Coils"/>
    </source>
</evidence>
<dbReference type="Proteomes" id="UP000010846">
    <property type="component" value="Chromosome"/>
</dbReference>
<dbReference type="KEGG" id="hru:Halru_0737"/>
<evidence type="ECO:0000313" key="4">
    <source>
        <dbReference type="Proteomes" id="UP000010846"/>
    </source>
</evidence>
<feature type="compositionally biased region" description="Low complexity" evidence="2">
    <location>
        <begin position="236"/>
        <end position="270"/>
    </location>
</feature>
<feature type="compositionally biased region" description="Gly residues" evidence="2">
    <location>
        <begin position="182"/>
        <end position="191"/>
    </location>
</feature>
<feature type="coiled-coil region" evidence="1">
    <location>
        <begin position="70"/>
        <end position="104"/>
    </location>
</feature>
<dbReference type="STRING" id="797302.Halru_0737"/>
<keyword evidence="1" id="KW-0175">Coiled coil</keyword>
<dbReference type="OrthoDB" id="170871at2157"/>
<organism evidence="3 4">
    <name type="scientific">Halovivax ruber (strain DSM 18193 / JCM 13892 / XH-70)</name>
    <dbReference type="NCBI Taxonomy" id="797302"/>
    <lineage>
        <taxon>Archaea</taxon>
        <taxon>Methanobacteriati</taxon>
        <taxon>Methanobacteriota</taxon>
        <taxon>Stenosarchaea group</taxon>
        <taxon>Halobacteria</taxon>
        <taxon>Halobacteriales</taxon>
        <taxon>Natrialbaceae</taxon>
        <taxon>Halovivax</taxon>
    </lineage>
</organism>
<keyword evidence="4" id="KW-1185">Reference proteome</keyword>
<sequence>MTTHRIALVAALVVGALALTSVGVVGVGSDAPASSADNESTMGDSIGAFMQASSASADGSIDRGMFDQSLNESADKEALVRERIEALEAEYEEARKLSASVDTNSSLPAPARRATLVRLTMQLDSLNASIEETSDHARAVGVDTERLETLRANASELTGPEVAEIATEMAGVDPPGLRDGQPGNGNSGAGAPGNSSGSSTPGGSGNGNSGAGVPGNSTDSPGTGGQGNGNGGAGAPGNDSSGDAGDSPGNADSGSTDSANGTGADGGADTDLLRSVVVPVGFPLW</sequence>
<feature type="compositionally biased region" description="Gly residues" evidence="2">
    <location>
        <begin position="222"/>
        <end position="235"/>
    </location>
</feature>
<dbReference type="GeneID" id="14376044"/>
<feature type="compositionally biased region" description="Gly residues" evidence="2">
    <location>
        <begin position="200"/>
        <end position="213"/>
    </location>
</feature>
<dbReference type="eggNOG" id="arCOG03053">
    <property type="taxonomic scope" value="Archaea"/>
</dbReference>
<proteinExistence type="predicted"/>
<dbReference type="EMBL" id="CP003050">
    <property type="protein sequence ID" value="AGB15364.1"/>
    <property type="molecule type" value="Genomic_DNA"/>
</dbReference>
<feature type="region of interest" description="Disordered" evidence="2">
    <location>
        <begin position="171"/>
        <end position="285"/>
    </location>
</feature>
<evidence type="ECO:0000313" key="3">
    <source>
        <dbReference type="EMBL" id="AGB15364.1"/>
    </source>
</evidence>
<dbReference type="HOGENOM" id="CLU_975229_0_0_2"/>
<evidence type="ECO:0000256" key="2">
    <source>
        <dbReference type="SAM" id="MobiDB-lite"/>
    </source>
</evidence>